<proteinExistence type="predicted"/>
<evidence type="ECO:0000313" key="1">
    <source>
        <dbReference type="EMBL" id="KAG2196207.1"/>
    </source>
</evidence>
<evidence type="ECO:0000313" key="2">
    <source>
        <dbReference type="Proteomes" id="UP000603453"/>
    </source>
</evidence>
<dbReference type="EMBL" id="JAEPRD010000152">
    <property type="protein sequence ID" value="KAG2196207.1"/>
    <property type="molecule type" value="Genomic_DNA"/>
</dbReference>
<reference evidence="1" key="1">
    <citation type="submission" date="2020-12" db="EMBL/GenBank/DDBJ databases">
        <title>Metabolic potential, ecology and presence of endohyphal bacteria is reflected in genomic diversity of Mucoromycotina.</title>
        <authorList>
            <person name="Muszewska A."/>
            <person name="Okrasinska A."/>
            <person name="Steczkiewicz K."/>
            <person name="Drgas O."/>
            <person name="Orlowska M."/>
            <person name="Perlinska-Lenart U."/>
            <person name="Aleksandrzak-Piekarczyk T."/>
            <person name="Szatraj K."/>
            <person name="Zielenkiewicz U."/>
            <person name="Pilsyk S."/>
            <person name="Malc E."/>
            <person name="Mieczkowski P."/>
            <person name="Kruszewska J.S."/>
            <person name="Biernat P."/>
            <person name="Pawlowska J."/>
        </authorList>
    </citation>
    <scope>NUCLEOTIDE SEQUENCE</scope>
    <source>
        <strain evidence="1">WA0000017839</strain>
    </source>
</reference>
<dbReference type="AlphaFoldDB" id="A0A8H7UW39"/>
<accession>A0A8H7UW39</accession>
<protein>
    <submittedName>
        <fullName evidence="1">Uncharacterized protein</fullName>
    </submittedName>
</protein>
<dbReference type="Proteomes" id="UP000603453">
    <property type="component" value="Unassembled WGS sequence"/>
</dbReference>
<comment type="caution">
    <text evidence="1">The sequence shown here is derived from an EMBL/GenBank/DDBJ whole genome shotgun (WGS) entry which is preliminary data.</text>
</comment>
<sequence>MDGSDQIEYIVGIGTTTSGVSIAHVNDPFIIITVIYWDDLSKDPQKFPPSVLYLEDQNNTPLCGTKAEDVSDLGVYVANIDASNRKLGQLMDGLTVKKVITDYLKYFVQLALKRLQTFICHQRCRRSSLPAFPGQKCDQNYFVGDVADIFIGVAKIHADSTEALSVITNIFDDTTLGLINVAIKFKDYLIDNMTIEFEYFTQ</sequence>
<keyword evidence="2" id="KW-1185">Reference proteome</keyword>
<name>A0A8H7UW39_9FUNG</name>
<gene>
    <name evidence="1" type="ORF">INT47_004733</name>
</gene>
<organism evidence="1 2">
    <name type="scientific">Mucor saturninus</name>
    <dbReference type="NCBI Taxonomy" id="64648"/>
    <lineage>
        <taxon>Eukaryota</taxon>
        <taxon>Fungi</taxon>
        <taxon>Fungi incertae sedis</taxon>
        <taxon>Mucoromycota</taxon>
        <taxon>Mucoromycotina</taxon>
        <taxon>Mucoromycetes</taxon>
        <taxon>Mucorales</taxon>
        <taxon>Mucorineae</taxon>
        <taxon>Mucoraceae</taxon>
        <taxon>Mucor</taxon>
    </lineage>
</organism>